<dbReference type="Proteomes" id="UP000245489">
    <property type="component" value="Unassembled WGS sequence"/>
</dbReference>
<dbReference type="InterPro" id="IPR028098">
    <property type="entry name" value="Glyco_trans_4-like_N"/>
</dbReference>
<keyword evidence="1" id="KW-0328">Glycosyltransferase</keyword>
<dbReference type="Pfam" id="PF00534">
    <property type="entry name" value="Glycos_transf_1"/>
    <property type="match status" value="1"/>
</dbReference>
<gene>
    <name evidence="5" type="ORF">LV89_02347</name>
</gene>
<evidence type="ECO:0000313" key="6">
    <source>
        <dbReference type="Proteomes" id="UP000245489"/>
    </source>
</evidence>
<organism evidence="5 6">
    <name type="scientific">Arcicella aurantiaca</name>
    <dbReference type="NCBI Taxonomy" id="591202"/>
    <lineage>
        <taxon>Bacteria</taxon>
        <taxon>Pseudomonadati</taxon>
        <taxon>Bacteroidota</taxon>
        <taxon>Cytophagia</taxon>
        <taxon>Cytophagales</taxon>
        <taxon>Flectobacillaceae</taxon>
        <taxon>Arcicella</taxon>
    </lineage>
</organism>
<dbReference type="OrthoDB" id="655095at2"/>
<name>A0A316EAA4_9BACT</name>
<keyword evidence="2 5" id="KW-0808">Transferase</keyword>
<feature type="domain" description="Glycosyl transferase family 1" evidence="3">
    <location>
        <begin position="196"/>
        <end position="361"/>
    </location>
</feature>
<dbReference type="PANTHER" id="PTHR12526:SF629">
    <property type="entry name" value="TEICHURONIC ACID BIOSYNTHESIS GLYCOSYLTRANSFERASE TUAH-RELATED"/>
    <property type="match status" value="1"/>
</dbReference>
<feature type="domain" description="Glycosyltransferase subfamily 4-like N-terminal" evidence="4">
    <location>
        <begin position="89"/>
        <end position="177"/>
    </location>
</feature>
<dbReference type="RefSeq" id="WP_109743080.1">
    <property type="nucleotide sequence ID" value="NZ_QGGO01000011.1"/>
</dbReference>
<evidence type="ECO:0000256" key="1">
    <source>
        <dbReference type="ARBA" id="ARBA00022676"/>
    </source>
</evidence>
<dbReference type="SUPFAM" id="SSF53756">
    <property type="entry name" value="UDP-Glycosyltransferase/glycogen phosphorylase"/>
    <property type="match status" value="1"/>
</dbReference>
<evidence type="ECO:0000313" key="5">
    <source>
        <dbReference type="EMBL" id="PWK26502.1"/>
    </source>
</evidence>
<dbReference type="AlphaFoldDB" id="A0A316EAA4"/>
<dbReference type="InterPro" id="IPR001296">
    <property type="entry name" value="Glyco_trans_1"/>
</dbReference>
<accession>A0A316EAA4</accession>
<dbReference type="CDD" id="cd03801">
    <property type="entry name" value="GT4_PimA-like"/>
    <property type="match status" value="1"/>
</dbReference>
<evidence type="ECO:0000256" key="2">
    <source>
        <dbReference type="ARBA" id="ARBA00022679"/>
    </source>
</evidence>
<evidence type="ECO:0000259" key="4">
    <source>
        <dbReference type="Pfam" id="PF13439"/>
    </source>
</evidence>
<protein>
    <submittedName>
        <fullName evidence="5">Glycosyltransferase involved in cell wall biosynthesis</fullName>
    </submittedName>
</protein>
<dbReference type="EMBL" id="QGGO01000011">
    <property type="protein sequence ID" value="PWK26502.1"/>
    <property type="molecule type" value="Genomic_DNA"/>
</dbReference>
<dbReference type="GO" id="GO:0016757">
    <property type="term" value="F:glycosyltransferase activity"/>
    <property type="evidence" value="ECO:0007669"/>
    <property type="project" value="UniProtKB-KW"/>
</dbReference>
<reference evidence="5 6" key="1">
    <citation type="submission" date="2018-05" db="EMBL/GenBank/DDBJ databases">
        <title>Genomic Encyclopedia of Archaeal and Bacterial Type Strains, Phase II (KMG-II): from individual species to whole genera.</title>
        <authorList>
            <person name="Goeker M."/>
        </authorList>
    </citation>
    <scope>NUCLEOTIDE SEQUENCE [LARGE SCALE GENOMIC DNA]</scope>
    <source>
        <strain evidence="5 6">DSM 22214</strain>
    </source>
</reference>
<dbReference type="PANTHER" id="PTHR12526">
    <property type="entry name" value="GLYCOSYLTRANSFERASE"/>
    <property type="match status" value="1"/>
</dbReference>
<evidence type="ECO:0000259" key="3">
    <source>
        <dbReference type="Pfam" id="PF00534"/>
    </source>
</evidence>
<comment type="caution">
    <text evidence="5">The sequence shown here is derived from an EMBL/GenBank/DDBJ whole genome shotgun (WGS) entry which is preliminary data.</text>
</comment>
<proteinExistence type="predicted"/>
<keyword evidence="6" id="KW-1185">Reference proteome</keyword>
<sequence>MKNILFVSHDANRAGAQILLLRFLRLLKDRKQDFTFSILLKDGGLIEEDFKVVAPVYFWKQKVQSRKRILINKFIGKITSTKSPENQTLESLKEQKFDLIISNTITNGDILPALKELNCPIITYVHELEMGIQQYTTPEYFRNIVKLSNAFVACGEAVKLNLIENHHIDADLISVLPSLLPETALSYMADSDKTIKLKNQYGIPEDAFLVGGIGTVDLRKGVDIFLQVAKKLNNHKEIYFFWLGGQNTETDYKIFQIDNNRLDLENVTFQTSVSNPLDYMASFDVFFVSSREDPYPLVVLEAATLQKPIICFDKAGGAKDFVEQDCGFIVDYLDIDKTVGKIVELKDNTALRQQMGKIGRKKVLERHNQDNAFKTFVEILNKEY</sequence>
<dbReference type="Gene3D" id="3.40.50.2000">
    <property type="entry name" value="Glycogen Phosphorylase B"/>
    <property type="match status" value="2"/>
</dbReference>
<dbReference type="Pfam" id="PF13439">
    <property type="entry name" value="Glyco_transf_4"/>
    <property type="match status" value="1"/>
</dbReference>